<proteinExistence type="predicted"/>
<gene>
    <name evidence="1" type="ORF">PITCH_A580017</name>
</gene>
<evidence type="ECO:0000313" key="1">
    <source>
        <dbReference type="EMBL" id="SPD75414.1"/>
    </source>
</evidence>
<organism evidence="1">
    <name type="scientific">uncultured Desulfobacterium sp</name>
    <dbReference type="NCBI Taxonomy" id="201089"/>
    <lineage>
        <taxon>Bacteria</taxon>
        <taxon>Pseudomonadati</taxon>
        <taxon>Thermodesulfobacteriota</taxon>
        <taxon>Desulfobacteria</taxon>
        <taxon>Desulfobacterales</taxon>
        <taxon>Desulfobacteriaceae</taxon>
        <taxon>Desulfobacterium</taxon>
        <taxon>environmental samples</taxon>
    </lineage>
</organism>
<dbReference type="AlphaFoldDB" id="A0A445N101"/>
<dbReference type="EMBL" id="OJIN01000201">
    <property type="protein sequence ID" value="SPD75414.1"/>
    <property type="molecule type" value="Genomic_DNA"/>
</dbReference>
<reference evidence="1" key="1">
    <citation type="submission" date="2018-01" db="EMBL/GenBank/DDBJ databases">
        <authorList>
            <person name="Regsiter A."/>
            <person name="William W."/>
        </authorList>
    </citation>
    <scope>NUCLEOTIDE SEQUENCE</scope>
    <source>
        <strain evidence="1">TRIP AH-1</strain>
    </source>
</reference>
<sequence length="37" mass="4204">MFAYFHIIQKSVCIDSLETSAANDDIRKKAMAVFPKN</sequence>
<protein>
    <submittedName>
        <fullName evidence="1">Uncharacterized protein</fullName>
    </submittedName>
</protein>
<name>A0A445N101_9BACT</name>
<accession>A0A445N101</accession>